<comment type="caution">
    <text evidence="1">The sequence shown here is derived from an EMBL/GenBank/DDBJ whole genome shotgun (WGS) entry which is preliminary data.</text>
</comment>
<accession>A0AAV4MEL7</accession>
<feature type="non-terminal residue" evidence="1">
    <location>
        <position position="1"/>
    </location>
</feature>
<evidence type="ECO:0000313" key="1">
    <source>
        <dbReference type="EMBL" id="GIX69881.1"/>
    </source>
</evidence>
<reference evidence="1 2" key="1">
    <citation type="submission" date="2021-06" db="EMBL/GenBank/DDBJ databases">
        <title>Caerostris extrusa draft genome.</title>
        <authorList>
            <person name="Kono N."/>
            <person name="Arakawa K."/>
        </authorList>
    </citation>
    <scope>NUCLEOTIDE SEQUENCE [LARGE SCALE GENOMIC DNA]</scope>
</reference>
<gene>
    <name evidence="1" type="ORF">CEXT_283031</name>
</gene>
<evidence type="ECO:0000313" key="2">
    <source>
        <dbReference type="Proteomes" id="UP001054945"/>
    </source>
</evidence>
<dbReference type="Proteomes" id="UP001054945">
    <property type="component" value="Unassembled WGS sequence"/>
</dbReference>
<organism evidence="1 2">
    <name type="scientific">Caerostris extrusa</name>
    <name type="common">Bark spider</name>
    <name type="synonym">Caerostris bankana</name>
    <dbReference type="NCBI Taxonomy" id="172846"/>
    <lineage>
        <taxon>Eukaryota</taxon>
        <taxon>Metazoa</taxon>
        <taxon>Ecdysozoa</taxon>
        <taxon>Arthropoda</taxon>
        <taxon>Chelicerata</taxon>
        <taxon>Arachnida</taxon>
        <taxon>Araneae</taxon>
        <taxon>Araneomorphae</taxon>
        <taxon>Entelegynae</taxon>
        <taxon>Araneoidea</taxon>
        <taxon>Araneidae</taxon>
        <taxon>Caerostris</taxon>
    </lineage>
</organism>
<dbReference type="EMBL" id="BPLR01002092">
    <property type="protein sequence ID" value="GIX69881.1"/>
    <property type="molecule type" value="Genomic_DNA"/>
</dbReference>
<name>A0AAV4MEL7_CAEEX</name>
<dbReference type="AlphaFoldDB" id="A0AAV4MEL7"/>
<protein>
    <submittedName>
        <fullName evidence="1">Uncharacterized protein</fullName>
    </submittedName>
</protein>
<proteinExistence type="predicted"/>
<sequence>LLANHPSKQKFAKYYFIEIRSSKEEARRSQTYPTTQKNSFPQKKCKLRIKGVLLFYTIETSDRNEPLSKYVPTRFEARKS</sequence>
<keyword evidence="2" id="KW-1185">Reference proteome</keyword>